<reference evidence="3" key="1">
    <citation type="submission" date="2025-08" db="UniProtKB">
        <authorList>
            <consortium name="RefSeq"/>
        </authorList>
    </citation>
    <scope>IDENTIFICATION</scope>
    <source>
        <tissue evidence="3">Blood</tissue>
    </source>
</reference>
<feature type="region of interest" description="Disordered" evidence="1">
    <location>
        <begin position="1"/>
        <end position="33"/>
    </location>
</feature>
<dbReference type="Proteomes" id="UP000504640">
    <property type="component" value="Unplaced"/>
</dbReference>
<sequence>MTLTSECHGRWGPLEDPSPQGVPTVDVPPDRTCSQTTRGAFARFLRRNRVSTFQNIQDHPRWSRGPARPTHRPPPAEHPDTPRTGPALGAEPECAGLGEVGRIKEKPTRRAAAPTPLGFPRIAGALPLRLQLIMPCSVCGINHGLAAA</sequence>
<evidence type="ECO:0000256" key="1">
    <source>
        <dbReference type="SAM" id="MobiDB-lite"/>
    </source>
</evidence>
<organism evidence="2 3">
    <name type="scientific">Sapajus apella</name>
    <name type="common">Brown-capped capuchin</name>
    <name type="synonym">Cebus apella</name>
    <dbReference type="NCBI Taxonomy" id="9515"/>
    <lineage>
        <taxon>Eukaryota</taxon>
        <taxon>Metazoa</taxon>
        <taxon>Chordata</taxon>
        <taxon>Craniata</taxon>
        <taxon>Vertebrata</taxon>
        <taxon>Euteleostomi</taxon>
        <taxon>Mammalia</taxon>
        <taxon>Eutheria</taxon>
        <taxon>Euarchontoglires</taxon>
        <taxon>Primates</taxon>
        <taxon>Haplorrhini</taxon>
        <taxon>Platyrrhini</taxon>
        <taxon>Cebidae</taxon>
        <taxon>Cebinae</taxon>
        <taxon>Sapajus</taxon>
    </lineage>
</organism>
<proteinExistence type="predicted"/>
<accession>A0A6J3HBZ8</accession>
<name>A0A6J3HBZ8_SAPAP</name>
<evidence type="ECO:0000313" key="3">
    <source>
        <dbReference type="RefSeq" id="XP_032127726.1"/>
    </source>
</evidence>
<feature type="region of interest" description="Disordered" evidence="1">
    <location>
        <begin position="45"/>
        <end position="93"/>
    </location>
</feature>
<keyword evidence="2" id="KW-1185">Reference proteome</keyword>
<dbReference type="GeneID" id="116545219"/>
<evidence type="ECO:0000313" key="2">
    <source>
        <dbReference type="Proteomes" id="UP000504640"/>
    </source>
</evidence>
<protein>
    <submittedName>
        <fullName evidence="3">Uncharacterized protein LOC116545219</fullName>
    </submittedName>
</protein>
<dbReference type="AlphaFoldDB" id="A0A6J3HBZ8"/>
<dbReference type="RefSeq" id="XP_032127726.1">
    <property type="nucleotide sequence ID" value="XM_032271835.1"/>
</dbReference>
<gene>
    <name evidence="3" type="primary">LOC116545219</name>
</gene>